<dbReference type="Proteomes" id="UP000887013">
    <property type="component" value="Unassembled WGS sequence"/>
</dbReference>
<gene>
    <name evidence="1" type="ORF">NPIL_698031</name>
</gene>
<proteinExistence type="predicted"/>
<keyword evidence="2" id="KW-1185">Reference proteome</keyword>
<name>A0A8X6QN45_NEPPI</name>
<organism evidence="1 2">
    <name type="scientific">Nephila pilipes</name>
    <name type="common">Giant wood spider</name>
    <name type="synonym">Nephila maculata</name>
    <dbReference type="NCBI Taxonomy" id="299642"/>
    <lineage>
        <taxon>Eukaryota</taxon>
        <taxon>Metazoa</taxon>
        <taxon>Ecdysozoa</taxon>
        <taxon>Arthropoda</taxon>
        <taxon>Chelicerata</taxon>
        <taxon>Arachnida</taxon>
        <taxon>Araneae</taxon>
        <taxon>Araneomorphae</taxon>
        <taxon>Entelegynae</taxon>
        <taxon>Araneoidea</taxon>
        <taxon>Nephilidae</taxon>
        <taxon>Nephila</taxon>
    </lineage>
</organism>
<evidence type="ECO:0000313" key="1">
    <source>
        <dbReference type="EMBL" id="GFU33875.1"/>
    </source>
</evidence>
<dbReference type="AlphaFoldDB" id="A0A8X6QN45"/>
<accession>A0A8X6QN45</accession>
<evidence type="ECO:0000313" key="2">
    <source>
        <dbReference type="Proteomes" id="UP000887013"/>
    </source>
</evidence>
<protein>
    <submittedName>
        <fullName evidence="1">Uncharacterized protein</fullName>
    </submittedName>
</protein>
<sequence>MISFEGKGEKNDMNTSGGGAENRRLVSRWIVHGAPLPWGNGGLVVRNVGFIKANIHYLKDSNEISRKLVLKKTEVELVKAGSDEVRVPNFVLSFCRTTFSAFSKILPKKKNPLTDFSVNDTCSSIIIVYSNLNILIWGAKIFISSFSDNYDNKSSNLKECFLNYRKKFSTARSGFIPGTGAYAASIFRRGPPTTLCRCVRLGISRGRVVFGETCWRLIVGHQYAIDPRHQDLCVSNFR</sequence>
<reference evidence="1" key="1">
    <citation type="submission" date="2020-08" db="EMBL/GenBank/DDBJ databases">
        <title>Multicomponent nature underlies the extraordinary mechanical properties of spider dragline silk.</title>
        <authorList>
            <person name="Kono N."/>
            <person name="Nakamura H."/>
            <person name="Mori M."/>
            <person name="Yoshida Y."/>
            <person name="Ohtoshi R."/>
            <person name="Malay A.D."/>
            <person name="Moran D.A.P."/>
            <person name="Tomita M."/>
            <person name="Numata K."/>
            <person name="Arakawa K."/>
        </authorList>
    </citation>
    <scope>NUCLEOTIDE SEQUENCE</scope>
</reference>
<comment type="caution">
    <text evidence="1">The sequence shown here is derived from an EMBL/GenBank/DDBJ whole genome shotgun (WGS) entry which is preliminary data.</text>
</comment>
<dbReference type="EMBL" id="BMAW01130173">
    <property type="protein sequence ID" value="GFU33875.1"/>
    <property type="molecule type" value="Genomic_DNA"/>
</dbReference>